<dbReference type="EMBL" id="MGGR01000013">
    <property type="protein sequence ID" value="OGM33871.1"/>
    <property type="molecule type" value="Genomic_DNA"/>
</dbReference>
<evidence type="ECO:0008006" key="3">
    <source>
        <dbReference type="Google" id="ProtNLM"/>
    </source>
</evidence>
<dbReference type="AlphaFoldDB" id="A0A1F7Z2W7"/>
<dbReference type="SUPFAM" id="SSF56784">
    <property type="entry name" value="HAD-like"/>
    <property type="match status" value="1"/>
</dbReference>
<sequence length="202" mass="22885">MNNKIKFIFFDVGGVFCDTELIYDELSLKFGRNRDHMKASHVKYVNLACLGGLSVHDVWDLIREDLEINPKDNFNFLEFSTDKLIPIPLAHELAKELAHSYKIGLITDVERDVFEKSLEKGNVPDINYSAIIKSSDHKIIKPDVRIYQIAEEKSGATGPEILYVEDVAENVEAAQKFGWKAVRFLTNDPEASIKQIKSILSG</sequence>
<dbReference type="Proteomes" id="UP000177169">
    <property type="component" value="Unassembled WGS sequence"/>
</dbReference>
<organism evidence="1 2">
    <name type="scientific">Candidatus Woesebacteria bacterium RIFCSPHIGHO2_02_FULL_39_13</name>
    <dbReference type="NCBI Taxonomy" id="1802505"/>
    <lineage>
        <taxon>Bacteria</taxon>
        <taxon>Candidatus Woeseibacteriota</taxon>
    </lineage>
</organism>
<proteinExistence type="predicted"/>
<accession>A0A1F7Z2W7</accession>
<gene>
    <name evidence="1" type="ORF">A3D01_02780</name>
</gene>
<dbReference type="NCBIfam" id="TIGR01509">
    <property type="entry name" value="HAD-SF-IA-v3"/>
    <property type="match status" value="1"/>
</dbReference>
<dbReference type="STRING" id="1802505.A3D01_02780"/>
<dbReference type="Gene3D" id="3.40.50.1000">
    <property type="entry name" value="HAD superfamily/HAD-like"/>
    <property type="match status" value="1"/>
</dbReference>
<dbReference type="SFLD" id="SFLDS00003">
    <property type="entry name" value="Haloacid_Dehalogenase"/>
    <property type="match status" value="1"/>
</dbReference>
<dbReference type="PANTHER" id="PTHR43611">
    <property type="entry name" value="ALPHA-D-GLUCOSE 1-PHOSPHATE PHOSPHATASE"/>
    <property type="match status" value="1"/>
</dbReference>
<name>A0A1F7Z2W7_9BACT</name>
<evidence type="ECO:0000313" key="2">
    <source>
        <dbReference type="Proteomes" id="UP000177169"/>
    </source>
</evidence>
<dbReference type="InterPro" id="IPR036412">
    <property type="entry name" value="HAD-like_sf"/>
</dbReference>
<dbReference type="PANTHER" id="PTHR43611:SF3">
    <property type="entry name" value="FLAVIN MONONUCLEOTIDE HYDROLASE 1, CHLOROPLATIC"/>
    <property type="match status" value="1"/>
</dbReference>
<dbReference type="SFLD" id="SFLDG01129">
    <property type="entry name" value="C1.5:_HAD__Beta-PGM__Phosphata"/>
    <property type="match status" value="1"/>
</dbReference>
<comment type="caution">
    <text evidence="1">The sequence shown here is derived from an EMBL/GenBank/DDBJ whole genome shotgun (WGS) entry which is preliminary data.</text>
</comment>
<protein>
    <recommendedName>
        <fullName evidence="3">HAD family hydrolase</fullName>
    </recommendedName>
</protein>
<evidence type="ECO:0000313" key="1">
    <source>
        <dbReference type="EMBL" id="OGM33871.1"/>
    </source>
</evidence>
<dbReference type="InterPro" id="IPR006439">
    <property type="entry name" value="HAD-SF_hydro_IA"/>
</dbReference>
<reference evidence="1 2" key="1">
    <citation type="journal article" date="2016" name="Nat. Commun.">
        <title>Thousands of microbial genomes shed light on interconnected biogeochemical processes in an aquifer system.</title>
        <authorList>
            <person name="Anantharaman K."/>
            <person name="Brown C.T."/>
            <person name="Hug L.A."/>
            <person name="Sharon I."/>
            <person name="Castelle C.J."/>
            <person name="Probst A.J."/>
            <person name="Thomas B.C."/>
            <person name="Singh A."/>
            <person name="Wilkins M.J."/>
            <person name="Karaoz U."/>
            <person name="Brodie E.L."/>
            <person name="Williams K.H."/>
            <person name="Hubbard S.S."/>
            <person name="Banfield J.F."/>
        </authorList>
    </citation>
    <scope>NUCLEOTIDE SEQUENCE [LARGE SCALE GENOMIC DNA]</scope>
</reference>
<dbReference type="InterPro" id="IPR041492">
    <property type="entry name" value="HAD_2"/>
</dbReference>
<dbReference type="PRINTS" id="PR00413">
    <property type="entry name" value="HADHALOGNASE"/>
</dbReference>
<dbReference type="InterPro" id="IPR023214">
    <property type="entry name" value="HAD_sf"/>
</dbReference>
<dbReference type="Pfam" id="PF13419">
    <property type="entry name" value="HAD_2"/>
    <property type="match status" value="1"/>
</dbReference>